<keyword evidence="4" id="KW-1185">Reference proteome</keyword>
<reference evidence="3" key="1">
    <citation type="journal article" date="2020" name="Fungal Divers.">
        <title>Resolving the Mortierellaceae phylogeny through synthesis of multi-gene phylogenetics and phylogenomics.</title>
        <authorList>
            <person name="Vandepol N."/>
            <person name="Liber J."/>
            <person name="Desiro A."/>
            <person name="Na H."/>
            <person name="Kennedy M."/>
            <person name="Barry K."/>
            <person name="Grigoriev I.V."/>
            <person name="Miller A.N."/>
            <person name="O'Donnell K."/>
            <person name="Stajich J.E."/>
            <person name="Bonito G."/>
        </authorList>
    </citation>
    <scope>NUCLEOTIDE SEQUENCE</scope>
    <source>
        <strain evidence="3">KOD1015</strain>
    </source>
</reference>
<dbReference type="Proteomes" id="UP000780801">
    <property type="component" value="Unassembled WGS sequence"/>
</dbReference>
<sequence length="354" mass="39875">MRLLALVSLSLLAASVTYAHDEDHGHVEGPHFEHLQKRVQPGVPQPKATDLRPLEWGDLNVISTTDTHGWLAGHVKEASYSADFGDFSSFLSHMREQAIHRRKDLLVVDSGDLHDGNGLSDSTPLNGQISNPIFQKINYDILSIGNHELYLNTIAEDTFRNFAPKWGRRYLTSNVYIKDSKKGGKVVPLGKLYNKFRMRFGTRVMSYGFLHNFKKAANNTIVEMANVTVTQPWFQKTLKDKDVDVYVVVGHVPIRWAEANAVVDAIRKVHPSKPILLFGGHLHVRDFKSYDARAYGLAAGRFMETVGWMSASGLRDRSCRVEANCVGKNLTVSRRYLDTNVHTYKTHALAHPKQ</sequence>
<dbReference type="PANTHER" id="PTHR11575:SF22">
    <property type="entry name" value="ADL392WP"/>
    <property type="match status" value="1"/>
</dbReference>
<evidence type="ECO:0000256" key="1">
    <source>
        <dbReference type="SAM" id="SignalP"/>
    </source>
</evidence>
<dbReference type="EMBL" id="JAABOA010000972">
    <property type="protein sequence ID" value="KAF9582660.1"/>
    <property type="molecule type" value="Genomic_DNA"/>
</dbReference>
<dbReference type="GO" id="GO:0005576">
    <property type="term" value="C:extracellular region"/>
    <property type="evidence" value="ECO:0007669"/>
    <property type="project" value="UniProtKB-ARBA"/>
</dbReference>
<dbReference type="InterPro" id="IPR004843">
    <property type="entry name" value="Calcineurin-like_PHP"/>
</dbReference>
<evidence type="ECO:0000259" key="2">
    <source>
        <dbReference type="Pfam" id="PF00149"/>
    </source>
</evidence>
<comment type="caution">
    <text evidence="3">The sequence shown here is derived from an EMBL/GenBank/DDBJ whole genome shotgun (WGS) entry which is preliminary data.</text>
</comment>
<evidence type="ECO:0000313" key="4">
    <source>
        <dbReference type="Proteomes" id="UP000780801"/>
    </source>
</evidence>
<dbReference type="Gene3D" id="3.60.21.10">
    <property type="match status" value="1"/>
</dbReference>
<dbReference type="AlphaFoldDB" id="A0A9P6FVK6"/>
<dbReference type="FunFam" id="3.60.21.10:FF:000043">
    <property type="entry name" value="Ser/Thr protein phosphatase family"/>
    <property type="match status" value="1"/>
</dbReference>
<dbReference type="GO" id="GO:0009166">
    <property type="term" value="P:nucleotide catabolic process"/>
    <property type="evidence" value="ECO:0007669"/>
    <property type="project" value="InterPro"/>
</dbReference>
<feature type="signal peptide" evidence="1">
    <location>
        <begin position="1"/>
        <end position="19"/>
    </location>
</feature>
<keyword evidence="1" id="KW-0732">Signal</keyword>
<dbReference type="PANTHER" id="PTHR11575">
    <property type="entry name" value="5'-NUCLEOTIDASE-RELATED"/>
    <property type="match status" value="1"/>
</dbReference>
<evidence type="ECO:0000313" key="3">
    <source>
        <dbReference type="EMBL" id="KAF9582660.1"/>
    </source>
</evidence>
<organism evidence="3 4">
    <name type="scientific">Lunasporangiospora selenospora</name>
    <dbReference type="NCBI Taxonomy" id="979761"/>
    <lineage>
        <taxon>Eukaryota</taxon>
        <taxon>Fungi</taxon>
        <taxon>Fungi incertae sedis</taxon>
        <taxon>Mucoromycota</taxon>
        <taxon>Mortierellomycotina</taxon>
        <taxon>Mortierellomycetes</taxon>
        <taxon>Mortierellales</taxon>
        <taxon>Mortierellaceae</taxon>
        <taxon>Lunasporangiospora</taxon>
    </lineage>
</organism>
<dbReference type="OrthoDB" id="7722975at2759"/>
<accession>A0A9P6FVK6</accession>
<feature type="non-terminal residue" evidence="3">
    <location>
        <position position="354"/>
    </location>
</feature>
<dbReference type="Pfam" id="PF00149">
    <property type="entry name" value="Metallophos"/>
    <property type="match status" value="1"/>
</dbReference>
<dbReference type="SUPFAM" id="SSF56300">
    <property type="entry name" value="Metallo-dependent phosphatases"/>
    <property type="match status" value="1"/>
</dbReference>
<dbReference type="InterPro" id="IPR006179">
    <property type="entry name" value="5_nucleotidase/apyrase"/>
</dbReference>
<gene>
    <name evidence="3" type="ORF">BGW38_010923</name>
</gene>
<feature type="domain" description="Calcineurin-like phosphoesterase" evidence="2">
    <location>
        <begin position="61"/>
        <end position="284"/>
    </location>
</feature>
<protein>
    <recommendedName>
        <fullName evidence="2">Calcineurin-like phosphoesterase domain-containing protein</fullName>
    </recommendedName>
</protein>
<feature type="chain" id="PRO_5040456854" description="Calcineurin-like phosphoesterase domain-containing protein" evidence="1">
    <location>
        <begin position="20"/>
        <end position="354"/>
    </location>
</feature>
<dbReference type="InterPro" id="IPR029052">
    <property type="entry name" value="Metallo-depent_PP-like"/>
</dbReference>
<dbReference type="GO" id="GO:0016787">
    <property type="term" value="F:hydrolase activity"/>
    <property type="evidence" value="ECO:0007669"/>
    <property type="project" value="InterPro"/>
</dbReference>
<proteinExistence type="predicted"/>
<name>A0A9P6FVK6_9FUNG</name>
<dbReference type="GO" id="GO:0005829">
    <property type="term" value="C:cytosol"/>
    <property type="evidence" value="ECO:0007669"/>
    <property type="project" value="TreeGrafter"/>
</dbReference>